<name>A0ABW3P5W9_9PROT</name>
<proteinExistence type="predicted"/>
<evidence type="ECO:0000313" key="1">
    <source>
        <dbReference type="EMBL" id="MFD1121439.1"/>
    </source>
</evidence>
<comment type="caution">
    <text evidence="1">The sequence shown here is derived from an EMBL/GenBank/DDBJ whole genome shotgun (WGS) entry which is preliminary data.</text>
</comment>
<gene>
    <name evidence="1" type="ORF">ACFQ2T_02905</name>
</gene>
<evidence type="ECO:0000313" key="2">
    <source>
        <dbReference type="Proteomes" id="UP001597206"/>
    </source>
</evidence>
<dbReference type="RefSeq" id="WP_379030250.1">
    <property type="nucleotide sequence ID" value="NZ_JBHTLN010000001.1"/>
</dbReference>
<dbReference type="EMBL" id="JBHTLN010000001">
    <property type="protein sequence ID" value="MFD1121439.1"/>
    <property type="molecule type" value="Genomic_DNA"/>
</dbReference>
<accession>A0ABW3P5W9</accession>
<protein>
    <submittedName>
        <fullName evidence="1">Uncharacterized protein</fullName>
    </submittedName>
</protein>
<dbReference type="Proteomes" id="UP001597206">
    <property type="component" value="Unassembled WGS sequence"/>
</dbReference>
<sequence>MTIAGRLEFVMSNWNSTCINITLLVWQQQTLFLLLLQQKTWRKDGMPFADLWFTNDGYLINRKNHMPVLADNALKQLFTEAHTEHHFSDASVSDEVIHQ</sequence>
<keyword evidence="2" id="KW-1185">Reference proteome</keyword>
<reference evidence="2" key="1">
    <citation type="journal article" date="2019" name="Int. J. Syst. Evol. Microbiol.">
        <title>The Global Catalogue of Microorganisms (GCM) 10K type strain sequencing project: providing services to taxonomists for standard genome sequencing and annotation.</title>
        <authorList>
            <consortium name="The Broad Institute Genomics Platform"/>
            <consortium name="The Broad Institute Genome Sequencing Center for Infectious Disease"/>
            <person name="Wu L."/>
            <person name="Ma J."/>
        </authorList>
    </citation>
    <scope>NUCLEOTIDE SEQUENCE [LARGE SCALE GENOMIC DNA]</scope>
    <source>
        <strain evidence="2">CCUG 58411</strain>
    </source>
</reference>
<organism evidence="1 2">
    <name type="scientific">Methylophilus flavus</name>
    <dbReference type="NCBI Taxonomy" id="640084"/>
    <lineage>
        <taxon>Bacteria</taxon>
        <taxon>Pseudomonadati</taxon>
        <taxon>Pseudomonadota</taxon>
        <taxon>Betaproteobacteria</taxon>
        <taxon>Nitrosomonadales</taxon>
        <taxon>Methylophilaceae</taxon>
        <taxon>Methylophilus</taxon>
    </lineage>
</organism>